<keyword evidence="4" id="KW-1003">Cell membrane</keyword>
<dbReference type="RefSeq" id="WP_009111536.1">
    <property type="nucleotide sequence ID" value="NZ_CP034036.1"/>
</dbReference>
<evidence type="ECO:0000256" key="2">
    <source>
        <dbReference type="ARBA" id="ARBA00010072"/>
    </source>
</evidence>
<keyword evidence="3 10" id="KW-0813">Transport</keyword>
<keyword evidence="8 10" id="KW-1133">Transmembrane helix</keyword>
<evidence type="ECO:0000256" key="7">
    <source>
        <dbReference type="ARBA" id="ARBA00022970"/>
    </source>
</evidence>
<evidence type="ECO:0000256" key="5">
    <source>
        <dbReference type="ARBA" id="ARBA00022519"/>
    </source>
</evidence>
<evidence type="ECO:0000256" key="10">
    <source>
        <dbReference type="RuleBase" id="RU363032"/>
    </source>
</evidence>
<dbReference type="GO" id="GO:0022857">
    <property type="term" value="F:transmembrane transporter activity"/>
    <property type="evidence" value="ECO:0007669"/>
    <property type="project" value="InterPro"/>
</dbReference>
<dbReference type="EMBL" id="QDKK01000002">
    <property type="protein sequence ID" value="PWC25684.1"/>
    <property type="molecule type" value="Genomic_DNA"/>
</dbReference>
<dbReference type="PROSITE" id="PS50928">
    <property type="entry name" value="ABC_TM1"/>
    <property type="match status" value="1"/>
</dbReference>
<reference evidence="12 14" key="1">
    <citation type="submission" date="2018-04" db="EMBL/GenBank/DDBJ databases">
        <title>Brenneria corticis sp.nov.</title>
        <authorList>
            <person name="Li Y."/>
        </authorList>
    </citation>
    <scope>NUCLEOTIDE SEQUENCE [LARGE SCALE GENOMIC DNA]</scope>
    <source>
        <strain evidence="12 14">LMG 2694</strain>
    </source>
</reference>
<dbReference type="InterPro" id="IPR010065">
    <property type="entry name" value="AA_ABC_transptr_permease_3TM"/>
</dbReference>
<dbReference type="Pfam" id="PF00528">
    <property type="entry name" value="BPD_transp_1"/>
    <property type="match status" value="1"/>
</dbReference>
<keyword evidence="7" id="KW-0029">Amino-acid transport</keyword>
<comment type="subcellular location">
    <subcellularLocation>
        <location evidence="1">Cell inner membrane</location>
        <topology evidence="1">Multi-pass membrane protein</topology>
    </subcellularLocation>
    <subcellularLocation>
        <location evidence="10">Cell membrane</location>
        <topology evidence="10">Multi-pass membrane protein</topology>
    </subcellularLocation>
</comment>
<name>A0A2U1UVH3_9GAMM</name>
<keyword evidence="9 10" id="KW-0472">Membrane</keyword>
<dbReference type="Proteomes" id="UP000303847">
    <property type="component" value="Chromosome"/>
</dbReference>
<evidence type="ECO:0000313" key="13">
    <source>
        <dbReference type="EMBL" id="QCR03451.1"/>
    </source>
</evidence>
<dbReference type="NCBIfam" id="TIGR01726">
    <property type="entry name" value="HEQRo_perm_3TM"/>
    <property type="match status" value="1"/>
</dbReference>
<keyword evidence="5" id="KW-0997">Cell inner membrane</keyword>
<evidence type="ECO:0000256" key="8">
    <source>
        <dbReference type="ARBA" id="ARBA00022989"/>
    </source>
</evidence>
<gene>
    <name evidence="12" type="ORF">DDT54_03160</name>
    <name evidence="13" type="ORF">EH206_04020</name>
</gene>
<dbReference type="AlphaFoldDB" id="A0A2U1UVH3"/>
<dbReference type="InterPro" id="IPR000515">
    <property type="entry name" value="MetI-like"/>
</dbReference>
<dbReference type="Gene3D" id="1.10.3720.10">
    <property type="entry name" value="MetI-like"/>
    <property type="match status" value="1"/>
</dbReference>
<dbReference type="Proteomes" id="UP000295985">
    <property type="component" value="Unassembled WGS sequence"/>
</dbReference>
<dbReference type="InterPro" id="IPR043429">
    <property type="entry name" value="ArtM/GltK/GlnP/TcyL/YhdX-like"/>
</dbReference>
<evidence type="ECO:0000256" key="1">
    <source>
        <dbReference type="ARBA" id="ARBA00004429"/>
    </source>
</evidence>
<feature type="transmembrane region" description="Helical" evidence="10">
    <location>
        <begin position="200"/>
        <end position="222"/>
    </location>
</feature>
<accession>A0A2U1UVH3</accession>
<evidence type="ECO:0000313" key="14">
    <source>
        <dbReference type="Proteomes" id="UP000295985"/>
    </source>
</evidence>
<evidence type="ECO:0000256" key="6">
    <source>
        <dbReference type="ARBA" id="ARBA00022692"/>
    </source>
</evidence>
<feature type="domain" description="ABC transmembrane type-1" evidence="11">
    <location>
        <begin position="22"/>
        <end position="219"/>
    </location>
</feature>
<feature type="transmembrane region" description="Helical" evidence="10">
    <location>
        <begin position="137"/>
        <end position="156"/>
    </location>
</feature>
<dbReference type="PANTHER" id="PTHR30614">
    <property type="entry name" value="MEMBRANE COMPONENT OF AMINO ACID ABC TRANSPORTER"/>
    <property type="match status" value="1"/>
</dbReference>
<sequence>MNNAVINVDEIFIIIPKLLHNMDVTLYISIVSLLISLLGGLFFVALQEQKNRTIQKIVTGYLDVMRGSPLILLILLFFYGGKLILSELGISPQAISDNVFAILSISASMSAYFAEMMRSAYHAVDQGQKEAISSLNIPPFLGLIRIIFPQGLIIAIPNLGNLLINIVKMTSLINIIGIIDIFGRAQKISQNSYGVKQAEAFISVVLIYWAINVLIFAVMKALEKRYRHILN</sequence>
<reference evidence="13 15" key="2">
    <citation type="submission" date="2018-11" db="EMBL/GenBank/DDBJ databases">
        <title>Genome sequences of Brenneria nigrifluens and Brenneria rubrifaciens.</title>
        <authorList>
            <person name="Poret-Peterson A.T."/>
            <person name="McClean A.E."/>
            <person name="Kluepfel D.A."/>
        </authorList>
    </citation>
    <scope>NUCLEOTIDE SEQUENCE [LARGE SCALE GENOMIC DNA]</scope>
    <source>
        <strain evidence="13 15">ATCC 13028</strain>
    </source>
</reference>
<dbReference type="OrthoDB" id="9805999at2"/>
<dbReference type="EMBL" id="CP034036">
    <property type="protein sequence ID" value="QCR03451.1"/>
    <property type="molecule type" value="Genomic_DNA"/>
</dbReference>
<evidence type="ECO:0000313" key="15">
    <source>
        <dbReference type="Proteomes" id="UP000303847"/>
    </source>
</evidence>
<proteinExistence type="inferred from homology"/>
<protein>
    <submittedName>
        <fullName evidence="13">ABC transporter permease subunit</fullName>
    </submittedName>
    <submittedName>
        <fullName evidence="12">Amino acid ABC transporter permease</fullName>
    </submittedName>
</protein>
<dbReference type="PANTHER" id="PTHR30614:SF0">
    <property type="entry name" value="L-CYSTINE TRANSPORT SYSTEM PERMEASE PROTEIN TCYL"/>
    <property type="match status" value="1"/>
</dbReference>
<evidence type="ECO:0000256" key="9">
    <source>
        <dbReference type="ARBA" id="ARBA00023136"/>
    </source>
</evidence>
<dbReference type="CDD" id="cd06261">
    <property type="entry name" value="TM_PBP2"/>
    <property type="match status" value="1"/>
</dbReference>
<evidence type="ECO:0000259" key="11">
    <source>
        <dbReference type="PROSITE" id="PS50928"/>
    </source>
</evidence>
<dbReference type="GO" id="GO:0006865">
    <property type="term" value="P:amino acid transport"/>
    <property type="evidence" value="ECO:0007669"/>
    <property type="project" value="UniProtKB-KW"/>
</dbReference>
<feature type="transmembrane region" description="Helical" evidence="10">
    <location>
        <begin position="26"/>
        <end position="46"/>
    </location>
</feature>
<keyword evidence="15" id="KW-1185">Reference proteome</keyword>
<feature type="transmembrane region" description="Helical" evidence="10">
    <location>
        <begin position="99"/>
        <end position="117"/>
    </location>
</feature>
<dbReference type="SUPFAM" id="SSF161098">
    <property type="entry name" value="MetI-like"/>
    <property type="match status" value="1"/>
</dbReference>
<comment type="similarity">
    <text evidence="2">Belongs to the binding-protein-dependent transport system permease family. HisMQ subfamily.</text>
</comment>
<evidence type="ECO:0000256" key="4">
    <source>
        <dbReference type="ARBA" id="ARBA00022475"/>
    </source>
</evidence>
<dbReference type="GO" id="GO:0043190">
    <property type="term" value="C:ATP-binding cassette (ABC) transporter complex"/>
    <property type="evidence" value="ECO:0007669"/>
    <property type="project" value="InterPro"/>
</dbReference>
<dbReference type="InterPro" id="IPR035906">
    <property type="entry name" value="MetI-like_sf"/>
</dbReference>
<feature type="transmembrane region" description="Helical" evidence="10">
    <location>
        <begin position="58"/>
        <end position="79"/>
    </location>
</feature>
<organism evidence="12 14">
    <name type="scientific">Brenneria nigrifluens DSM 30175 = ATCC 13028</name>
    <dbReference type="NCBI Taxonomy" id="1121120"/>
    <lineage>
        <taxon>Bacteria</taxon>
        <taxon>Pseudomonadati</taxon>
        <taxon>Pseudomonadota</taxon>
        <taxon>Gammaproteobacteria</taxon>
        <taxon>Enterobacterales</taxon>
        <taxon>Pectobacteriaceae</taxon>
        <taxon>Brenneria</taxon>
    </lineage>
</organism>
<evidence type="ECO:0000256" key="3">
    <source>
        <dbReference type="ARBA" id="ARBA00022448"/>
    </source>
</evidence>
<keyword evidence="6 10" id="KW-0812">Transmembrane</keyword>
<evidence type="ECO:0000313" key="12">
    <source>
        <dbReference type="EMBL" id="PWC25684.1"/>
    </source>
</evidence>